<feature type="transmembrane region" description="Helical" evidence="1">
    <location>
        <begin position="31"/>
        <end position="53"/>
    </location>
</feature>
<gene>
    <name evidence="2" type="ORF">H9964_00045</name>
</gene>
<reference evidence="2" key="1">
    <citation type="journal article" date="2021" name="PeerJ">
        <title>Extensive microbial diversity within the chicken gut microbiome revealed by metagenomics and culture.</title>
        <authorList>
            <person name="Gilroy R."/>
            <person name="Ravi A."/>
            <person name="Getino M."/>
            <person name="Pursley I."/>
            <person name="Horton D.L."/>
            <person name="Alikhan N.F."/>
            <person name="Baker D."/>
            <person name="Gharbi K."/>
            <person name="Hall N."/>
            <person name="Watson M."/>
            <person name="Adriaenssens E.M."/>
            <person name="Foster-Nyarko E."/>
            <person name="Jarju S."/>
            <person name="Secka A."/>
            <person name="Antonio M."/>
            <person name="Oren A."/>
            <person name="Chaudhuri R.R."/>
            <person name="La Ragione R."/>
            <person name="Hildebrand F."/>
            <person name="Pallen M.J."/>
        </authorList>
    </citation>
    <scope>NUCLEOTIDE SEQUENCE</scope>
    <source>
        <strain evidence="2">ChiW7-2402</strain>
    </source>
</reference>
<keyword evidence="1" id="KW-0472">Membrane</keyword>
<dbReference type="Proteomes" id="UP000824102">
    <property type="component" value="Unassembled WGS sequence"/>
</dbReference>
<accession>A0A9D2G2G3</accession>
<feature type="transmembrane region" description="Helical" evidence="1">
    <location>
        <begin position="158"/>
        <end position="183"/>
    </location>
</feature>
<evidence type="ECO:0000313" key="2">
    <source>
        <dbReference type="EMBL" id="HIZ71953.1"/>
    </source>
</evidence>
<organism evidence="2 3">
    <name type="scientific">Candidatus Gallimonas intestinavium</name>
    <dbReference type="NCBI Taxonomy" id="2838603"/>
    <lineage>
        <taxon>Bacteria</taxon>
        <taxon>Bacillati</taxon>
        <taxon>Bacillota</taxon>
        <taxon>Clostridia</taxon>
        <taxon>Candidatus Gallimonas</taxon>
    </lineage>
</organism>
<reference evidence="2" key="2">
    <citation type="submission" date="2021-04" db="EMBL/GenBank/DDBJ databases">
        <authorList>
            <person name="Gilroy R."/>
        </authorList>
    </citation>
    <scope>NUCLEOTIDE SEQUENCE</scope>
    <source>
        <strain evidence="2">ChiW7-2402</strain>
    </source>
</reference>
<dbReference type="EMBL" id="DXBB01000002">
    <property type="protein sequence ID" value="HIZ71953.1"/>
    <property type="molecule type" value="Genomic_DNA"/>
</dbReference>
<protein>
    <submittedName>
        <fullName evidence="2">Uncharacterized protein</fullName>
    </submittedName>
</protein>
<keyword evidence="1" id="KW-0812">Transmembrane</keyword>
<dbReference type="AlphaFoldDB" id="A0A9D2G2G3"/>
<name>A0A9D2G2G3_9FIRM</name>
<evidence type="ECO:0000313" key="3">
    <source>
        <dbReference type="Proteomes" id="UP000824102"/>
    </source>
</evidence>
<feature type="transmembrane region" description="Helical" evidence="1">
    <location>
        <begin position="59"/>
        <end position="79"/>
    </location>
</feature>
<evidence type="ECO:0000256" key="1">
    <source>
        <dbReference type="SAM" id="Phobius"/>
    </source>
</evidence>
<feature type="transmembrane region" description="Helical" evidence="1">
    <location>
        <begin position="86"/>
        <end position="104"/>
    </location>
</feature>
<comment type="caution">
    <text evidence="2">The sequence shown here is derived from an EMBL/GenBank/DDBJ whole genome shotgun (WGS) entry which is preliminary data.</text>
</comment>
<keyword evidence="1" id="KW-1133">Transmembrane helix</keyword>
<sequence length="925" mass="104055">MKEVKKIDRRTANIKGKKKHGGKRGFTRRDWAVLAVTCAIVVLSAVCCALFAFTGMGAASAVFLALAVFSLLSSVAAASLSRRYRFLRFALGMLFVVFMLQSSFNCAYPVDFDSGEQLAWYSVLVRVITGSFQMFTLDADYVTVISLAGEVLAGAGEYVFIALFCVMSLVAPATGGFVIFSLLSRIFPRLRLMAQSFKRTKYIFSELNEYSIATAESIDRERRSCSRRIGMDSEGRKSLKSSVIIFTDAYIGDGSDVSNELLARAKNIGAICLKDDITELNLRWWFRSSRVKKAVYFLMDKQEENNLKDATAILSGDSTVNRWAKCGRGLFGLINNPQRARKLDLYVFTRSAAAYETIRNAYTELVGSNENNVICEVLKQVIDALSKGKIPQGKEPEDVGVKKTLNDLKALSEKYGGKLRLLFGELCPKVERETALACAQELLEKYEKHSLDINFKAINEYRNLVYHLISGYASDRRSEAGDGKIYPLYWGRPTWKDAEGGLEYDLKELTVAVFGGGSIGKEFIKAAYWAGQMMGRREQKGPDGKVTYSYYNTKLRIVVLGRKAQSVTAHELEFDMPEAFDPAYRDYCDFVFSEATFGTAEFEQRFKALCPNVDYVLVAFGDDELNFRAASWAKKTLDRIHMSDGRKIPINMVIENTELCEAINRGRSGKQDGCLLNAFGDIAYRYDIWNIKVTRAMRLAYIVDTAHGNKVDEKQFYLDEYSSGSSMASALHLPYKLTGMGMLHAYTPFSDKTCREIDTAGYDSAVQTEVYWIEHRRWCAYMRSEEGCRCPTAAEFLNMAFNEDGSFRRGRQKDMALRLHACLVESEKNLGVKAELNTEPVRKWRGKCPEEMTLAEWLDTCVEPIPAEGGSQVALDRLDKIRMLTGEDFKAYDLKVVEALLSDLKKESTLKDMSIYFPEEGKSDG</sequence>
<proteinExistence type="predicted"/>